<dbReference type="AlphaFoldDB" id="A0A2R9SMS5"/>
<reference evidence="1 2" key="1">
    <citation type="journal article" date="2010" name="BMC Genomics">
        <title>Genome sequence of the pattern forming Paenibacillus vortex bacterium reveals potential for thriving in complex environments.</title>
        <authorList>
            <person name="Sirota-Madi A."/>
            <person name="Olender T."/>
            <person name="Helman Y."/>
            <person name="Ingham C."/>
            <person name="Brainis I."/>
            <person name="Roth D."/>
            <person name="Hagi E."/>
            <person name="Brodsky L."/>
            <person name="Leshkowitz D."/>
            <person name="Galatenko V."/>
            <person name="Nikolaev V."/>
            <person name="Mugasimangalam R.C."/>
            <person name="Bransburg-Zabary S."/>
            <person name="Gutnick D.L."/>
            <person name="Lancet D."/>
            <person name="Ben-Jacob E."/>
        </authorList>
    </citation>
    <scope>NUCLEOTIDE SEQUENCE [LARGE SCALE GENOMIC DNA]</scope>
    <source>
        <strain evidence="1 2">V453</strain>
    </source>
</reference>
<dbReference type="KEGG" id="pvo:PVOR_29009"/>
<keyword evidence="2" id="KW-1185">Reference proteome</keyword>
<dbReference type="Proteomes" id="UP000003094">
    <property type="component" value="Unassembled WGS sequence"/>
</dbReference>
<proteinExistence type="predicted"/>
<evidence type="ECO:0000313" key="1">
    <source>
        <dbReference type="EMBL" id="EFU38652.1"/>
    </source>
</evidence>
<dbReference type="EMBL" id="ADHJ01000049">
    <property type="protein sequence ID" value="EFU38652.1"/>
    <property type="molecule type" value="Genomic_DNA"/>
</dbReference>
<protein>
    <submittedName>
        <fullName evidence="1">Uncharacterized protein</fullName>
    </submittedName>
</protein>
<gene>
    <name evidence="1" type="ORF">PVOR_29009</name>
</gene>
<sequence length="44" mass="5017">MSVFEAWYMKENPPQRITGVTIGVYNEGTGTEGITFFFQKRDGI</sequence>
<accession>A0A2R9SMS5</accession>
<evidence type="ECO:0000313" key="2">
    <source>
        <dbReference type="Proteomes" id="UP000003094"/>
    </source>
</evidence>
<name>A0A2R9SMS5_9BACL</name>
<comment type="caution">
    <text evidence="1">The sequence shown here is derived from an EMBL/GenBank/DDBJ whole genome shotgun (WGS) entry which is preliminary data.</text>
</comment>
<organism evidence="1 2">
    <name type="scientific">Paenibacillus vortex V453</name>
    <dbReference type="NCBI Taxonomy" id="715225"/>
    <lineage>
        <taxon>Bacteria</taxon>
        <taxon>Bacillati</taxon>
        <taxon>Bacillota</taxon>
        <taxon>Bacilli</taxon>
        <taxon>Bacillales</taxon>
        <taxon>Paenibacillaceae</taxon>
        <taxon>Paenibacillus</taxon>
    </lineage>
</organism>